<reference evidence="2" key="1">
    <citation type="submission" date="2015-02" db="EMBL/GenBank/DDBJ databases">
        <title>Draft Genome of Frankia sp. CpI1-S.</title>
        <authorList>
            <person name="Oshone R.T."/>
            <person name="Ngom M."/>
            <person name="Ghodhbane-Gtari F."/>
            <person name="Gtari M."/>
            <person name="Morris K."/>
            <person name="Thomas K."/>
            <person name="Sen A."/>
            <person name="Tisa L.S."/>
        </authorList>
    </citation>
    <scope>NUCLEOTIDE SEQUENCE [LARGE SCALE GENOMIC DNA]</scope>
    <source>
        <strain evidence="2">CpI1-S</strain>
    </source>
</reference>
<evidence type="ECO:0000313" key="2">
    <source>
        <dbReference type="Proteomes" id="UP000032545"/>
    </source>
</evidence>
<accession>A0A0D8B9W8</accession>
<dbReference type="Proteomes" id="UP000032545">
    <property type="component" value="Unassembled WGS sequence"/>
</dbReference>
<dbReference type="PATRIC" id="fig|1502723.3.peg.4742"/>
<name>A0A0D8B9W8_9ACTN</name>
<protein>
    <submittedName>
        <fullName evidence="1">Uncharacterized protein</fullName>
    </submittedName>
</protein>
<reference evidence="1 2" key="2">
    <citation type="journal article" date="2016" name="Genome Announc.">
        <title>Permanent Draft Genome Sequences for Two Variants of Frankia sp. Strain CpI1, the First Frankia Strain Isolated from Root Nodules of Comptonia peregrina.</title>
        <authorList>
            <person name="Oshone R."/>
            <person name="Hurst S.G.IV."/>
            <person name="Abebe-Akele F."/>
            <person name="Simpson S."/>
            <person name="Morris K."/>
            <person name="Thomas W.K."/>
            <person name="Tisa L.S."/>
        </authorList>
    </citation>
    <scope>NUCLEOTIDE SEQUENCE [LARGE SCALE GENOMIC DNA]</scope>
    <source>
        <strain evidence="2">CpI1-S</strain>
    </source>
</reference>
<dbReference type="EMBL" id="JYFN01000048">
    <property type="protein sequence ID" value="KJE20900.1"/>
    <property type="molecule type" value="Genomic_DNA"/>
</dbReference>
<keyword evidence="2" id="KW-1185">Reference proteome</keyword>
<evidence type="ECO:0000313" key="1">
    <source>
        <dbReference type="EMBL" id="KJE20900.1"/>
    </source>
</evidence>
<comment type="caution">
    <text evidence="1">The sequence shown here is derived from an EMBL/GenBank/DDBJ whole genome shotgun (WGS) entry which is preliminary data.</text>
</comment>
<dbReference type="AlphaFoldDB" id="A0A0D8B9W8"/>
<sequence length="50" mass="5074">MTTDIPDLRGQGTARVLSATGQLGGRAPAESVAPVNIVGPAARDARQACR</sequence>
<proteinExistence type="predicted"/>
<gene>
    <name evidence="1" type="ORF">FF36_04771</name>
</gene>
<organism evidence="1 2">
    <name type="scientific">Frankia torreyi</name>
    <dbReference type="NCBI Taxonomy" id="1856"/>
    <lineage>
        <taxon>Bacteria</taxon>
        <taxon>Bacillati</taxon>
        <taxon>Actinomycetota</taxon>
        <taxon>Actinomycetes</taxon>
        <taxon>Frankiales</taxon>
        <taxon>Frankiaceae</taxon>
        <taxon>Frankia</taxon>
    </lineage>
</organism>